<accession>A0A3M6YSS6</accession>
<feature type="region of interest" description="Disordered" evidence="1">
    <location>
        <begin position="1"/>
        <end position="179"/>
    </location>
</feature>
<dbReference type="EMBL" id="QWIK01000445">
    <property type="protein sequence ID" value="RMY06068.1"/>
    <property type="molecule type" value="Genomic_DNA"/>
</dbReference>
<sequence length="443" mass="48131">MKHASPSGDSAQIETPSGERALNTSATVQHPRVSEASDSSVQPGPSRAARFANGNDIPSVGASSTPLPQKRKRSSQPAEGRKSGSVELRPSAMVELLITGQWQSPEASSLQDGGEAMGRGGSLDNQANEHPGTAVSGGRMGDNDQDSLDHYARDSPAPLPRDSSVQLAEDSPLQFAGDKTFSRVSVSSSILSYQNGPPMLDRANEPPRQRAAIAEMRCGINNASGQIGFGTQPTEGSNPRAAAESTQQTHMPLEHNPNEGYPTSTLQQQFTPTVDQHDGITDGQYEHAHNDTSLDRGQECRGEQYATPAALEGSHQRRDSLMPGRRTTANTPAPSAESARSSSTRPAEQREVVDLTNSDDDSHSSTNKRPANQTTTDLDEEKREIEDQLAKARERDRELAIEQERMGLRRKVARLEQRLEMNERLRAGQVVKFERSHFVKSEQ</sequence>
<organism evidence="2 3">
    <name type="scientific">Hortaea werneckii</name>
    <name type="common">Black yeast</name>
    <name type="synonym">Cladosporium werneckii</name>
    <dbReference type="NCBI Taxonomy" id="91943"/>
    <lineage>
        <taxon>Eukaryota</taxon>
        <taxon>Fungi</taxon>
        <taxon>Dikarya</taxon>
        <taxon>Ascomycota</taxon>
        <taxon>Pezizomycotina</taxon>
        <taxon>Dothideomycetes</taxon>
        <taxon>Dothideomycetidae</taxon>
        <taxon>Mycosphaerellales</taxon>
        <taxon>Teratosphaeriaceae</taxon>
        <taxon>Hortaea</taxon>
    </lineage>
</organism>
<feature type="compositionally biased region" description="Basic and acidic residues" evidence="1">
    <location>
        <begin position="275"/>
        <end position="302"/>
    </location>
</feature>
<feature type="region of interest" description="Disordered" evidence="1">
    <location>
        <begin position="224"/>
        <end position="384"/>
    </location>
</feature>
<feature type="compositionally biased region" description="Polar residues" evidence="1">
    <location>
        <begin position="100"/>
        <end position="111"/>
    </location>
</feature>
<feature type="compositionally biased region" description="Low complexity" evidence="1">
    <location>
        <begin position="331"/>
        <end position="346"/>
    </location>
</feature>
<reference evidence="2 3" key="1">
    <citation type="journal article" date="2018" name="BMC Genomics">
        <title>Genomic evidence for intraspecific hybridization in a clonal and extremely halotolerant yeast.</title>
        <authorList>
            <person name="Gostincar C."/>
            <person name="Stajich J.E."/>
            <person name="Zupancic J."/>
            <person name="Zalar P."/>
            <person name="Gunde-Cimerman N."/>
        </authorList>
    </citation>
    <scope>NUCLEOTIDE SEQUENCE [LARGE SCALE GENOMIC DNA]</scope>
    <source>
        <strain evidence="2 3">EXF-6654</strain>
    </source>
</reference>
<evidence type="ECO:0000313" key="3">
    <source>
        <dbReference type="Proteomes" id="UP000282582"/>
    </source>
</evidence>
<feature type="compositionally biased region" description="Polar residues" evidence="1">
    <location>
        <begin position="224"/>
        <end position="237"/>
    </location>
</feature>
<feature type="compositionally biased region" description="Polar residues" evidence="1">
    <location>
        <begin position="261"/>
        <end position="274"/>
    </location>
</feature>
<dbReference type="VEuPathDB" id="FungiDB:BTJ68_10711"/>
<name>A0A3M6YSS6_HORWE</name>
<proteinExistence type="predicted"/>
<evidence type="ECO:0000313" key="2">
    <source>
        <dbReference type="EMBL" id="RMY06068.1"/>
    </source>
</evidence>
<gene>
    <name evidence="2" type="ORF">D0868_06067</name>
</gene>
<dbReference type="AlphaFoldDB" id="A0A3M6YSS6"/>
<protein>
    <submittedName>
        <fullName evidence="2">Uncharacterized protein</fullName>
    </submittedName>
</protein>
<feature type="compositionally biased region" description="Polar residues" evidence="1">
    <location>
        <begin position="367"/>
        <end position="376"/>
    </location>
</feature>
<evidence type="ECO:0000256" key="1">
    <source>
        <dbReference type="SAM" id="MobiDB-lite"/>
    </source>
</evidence>
<comment type="caution">
    <text evidence="2">The sequence shown here is derived from an EMBL/GenBank/DDBJ whole genome shotgun (WGS) entry which is preliminary data.</text>
</comment>
<dbReference type="Proteomes" id="UP000282582">
    <property type="component" value="Unassembled WGS sequence"/>
</dbReference>